<dbReference type="EMBL" id="AVBG01000003">
    <property type="protein sequence ID" value="KGP92275.1"/>
    <property type="molecule type" value="Genomic_DNA"/>
</dbReference>
<accession>A0A0A2VF64</accession>
<dbReference type="InterPro" id="IPR011697">
    <property type="entry name" value="Peptidase_C26"/>
</dbReference>
<dbReference type="PANTHER" id="PTHR43235">
    <property type="entry name" value="GLUTAMINE AMIDOTRANSFERASE PB2B2.05-RELATED"/>
    <property type="match status" value="1"/>
</dbReference>
<evidence type="ECO:0000313" key="2">
    <source>
        <dbReference type="Proteomes" id="UP000030153"/>
    </source>
</evidence>
<dbReference type="SUPFAM" id="SSF52317">
    <property type="entry name" value="Class I glutamine amidotransferase-like"/>
    <property type="match status" value="1"/>
</dbReference>
<dbReference type="CDD" id="cd01745">
    <property type="entry name" value="GATase1_2"/>
    <property type="match status" value="1"/>
</dbReference>
<dbReference type="Gene3D" id="3.40.50.880">
    <property type="match status" value="1"/>
</dbReference>
<proteinExistence type="predicted"/>
<dbReference type="PROSITE" id="PS51273">
    <property type="entry name" value="GATASE_TYPE_1"/>
    <property type="match status" value="1"/>
</dbReference>
<keyword evidence="2" id="KW-1185">Reference proteome</keyword>
<dbReference type="InterPro" id="IPR044668">
    <property type="entry name" value="PuuD-like"/>
</dbReference>
<reference evidence="1 2" key="1">
    <citation type="submission" date="2013-08" db="EMBL/GenBank/DDBJ databases">
        <title>Genome of Pontibacillus chungwhensis.</title>
        <authorList>
            <person name="Wang Q."/>
            <person name="Wang G."/>
        </authorList>
    </citation>
    <scope>NUCLEOTIDE SEQUENCE [LARGE SCALE GENOMIC DNA]</scope>
    <source>
        <strain evidence="1 2">BH030062</strain>
    </source>
</reference>
<gene>
    <name evidence="1" type="ORF">N780_01610</name>
</gene>
<organism evidence="1 2">
    <name type="scientific">Pontibacillus chungwhensis BH030062</name>
    <dbReference type="NCBI Taxonomy" id="1385513"/>
    <lineage>
        <taxon>Bacteria</taxon>
        <taxon>Bacillati</taxon>
        <taxon>Bacillota</taxon>
        <taxon>Bacilli</taxon>
        <taxon>Bacillales</taxon>
        <taxon>Bacillaceae</taxon>
        <taxon>Pontibacillus</taxon>
    </lineage>
</organism>
<dbReference type="PANTHER" id="PTHR43235:SF1">
    <property type="entry name" value="GLUTAMINE AMIDOTRANSFERASE PB2B2.05-RELATED"/>
    <property type="match status" value="1"/>
</dbReference>
<dbReference type="RefSeq" id="WP_036781454.1">
    <property type="nucleotide sequence ID" value="NZ_AVBG01000003.1"/>
</dbReference>
<dbReference type="AlphaFoldDB" id="A0A0A2VF64"/>
<dbReference type="InterPro" id="IPR029062">
    <property type="entry name" value="Class_I_gatase-like"/>
</dbReference>
<evidence type="ECO:0000313" key="1">
    <source>
        <dbReference type="EMBL" id="KGP92275.1"/>
    </source>
</evidence>
<dbReference type="eggNOG" id="COG2071">
    <property type="taxonomic scope" value="Bacteria"/>
</dbReference>
<keyword evidence="1" id="KW-0315">Glutamine amidotransferase</keyword>
<comment type="caution">
    <text evidence="1">The sequence shown here is derived from an EMBL/GenBank/DDBJ whole genome shotgun (WGS) entry which is preliminary data.</text>
</comment>
<dbReference type="Pfam" id="PF07722">
    <property type="entry name" value="Peptidase_C26"/>
    <property type="match status" value="1"/>
</dbReference>
<dbReference type="GO" id="GO:0005829">
    <property type="term" value="C:cytosol"/>
    <property type="evidence" value="ECO:0007669"/>
    <property type="project" value="TreeGrafter"/>
</dbReference>
<dbReference type="Proteomes" id="UP000030153">
    <property type="component" value="Unassembled WGS sequence"/>
</dbReference>
<dbReference type="GO" id="GO:0016740">
    <property type="term" value="F:transferase activity"/>
    <property type="evidence" value="ECO:0007669"/>
    <property type="project" value="UniProtKB-KW"/>
</dbReference>
<dbReference type="GO" id="GO:0033969">
    <property type="term" value="F:gamma-glutamyl-gamma-aminobutyrate hydrolase activity"/>
    <property type="evidence" value="ECO:0007669"/>
    <property type="project" value="TreeGrafter"/>
</dbReference>
<dbReference type="STRING" id="1385513.N780_01610"/>
<dbReference type="GO" id="GO:0006598">
    <property type="term" value="P:polyamine catabolic process"/>
    <property type="evidence" value="ECO:0007669"/>
    <property type="project" value="TreeGrafter"/>
</dbReference>
<dbReference type="OrthoDB" id="9813383at2"/>
<keyword evidence="1" id="KW-0808">Transferase</keyword>
<protein>
    <submittedName>
        <fullName evidence="1">Glutamine amidotransferase</fullName>
    </submittedName>
</protein>
<sequence>MKPLIGISGSIIIDQGGRFPGYDRAYVNNDYVQSVLRAGGVPFILPVLEDDETVQAQALAMDGLVLSGGQDVNPLLYNEEPLPKQGSPFPERDHSEAILAKEMIRQGKPVFAICRGVQLLNVAHGGSLYQDVSYMEEEPLKHDQYNKPWQESHSITTEPNSVMREQFGEKTITNSFHHQSIKEVAPGFRATAFAADGVIEAIEKEDEEGFVIGVQWHAEMMTAKHERMQQLFNRFVHEVIQVKKF</sequence>
<dbReference type="FunFam" id="3.40.50.880:FF:000030">
    <property type="entry name" value="Gamma-glutamyl-gamma-aminobutyrate hydrolase PuuD"/>
    <property type="match status" value="1"/>
</dbReference>
<name>A0A0A2VF64_9BACI</name>